<dbReference type="AlphaFoldDB" id="A0A1I3YL09"/>
<name>A0A1I3YL09_9LACT</name>
<dbReference type="EMBL" id="FOSJ01000023">
    <property type="protein sequence ID" value="SFK32558.1"/>
    <property type="molecule type" value="Genomic_DNA"/>
</dbReference>
<dbReference type="SUPFAM" id="SSF52821">
    <property type="entry name" value="Rhodanese/Cell cycle control phosphatase"/>
    <property type="match status" value="1"/>
</dbReference>
<dbReference type="Gene3D" id="3.40.250.10">
    <property type="entry name" value="Rhodanese-like domain"/>
    <property type="match status" value="1"/>
</dbReference>
<feature type="domain" description="Rhodanese" evidence="1">
    <location>
        <begin position="15"/>
        <end position="98"/>
    </location>
</feature>
<dbReference type="CDD" id="cd00158">
    <property type="entry name" value="RHOD"/>
    <property type="match status" value="1"/>
</dbReference>
<dbReference type="Proteomes" id="UP000199589">
    <property type="component" value="Unassembled WGS sequence"/>
</dbReference>
<dbReference type="InterPro" id="IPR050229">
    <property type="entry name" value="GlpE_sulfurtransferase"/>
</dbReference>
<dbReference type="GO" id="GO:0016740">
    <property type="term" value="F:transferase activity"/>
    <property type="evidence" value="ECO:0007669"/>
    <property type="project" value="UniProtKB-KW"/>
</dbReference>
<dbReference type="InterPro" id="IPR001763">
    <property type="entry name" value="Rhodanese-like_dom"/>
</dbReference>
<sequence length="98" mass="11089">MYNSISMNEFEKKWANKDIKLIDVREQDEWDAGHLNGAQHFPLSELAELKDKLDNKESYYVMCHSGGRSASACDFLSKEGYNVTNVLGGISAWRGETV</sequence>
<evidence type="ECO:0000313" key="3">
    <source>
        <dbReference type="Proteomes" id="UP000199589"/>
    </source>
</evidence>
<dbReference type="PROSITE" id="PS50206">
    <property type="entry name" value="RHODANESE_3"/>
    <property type="match status" value="1"/>
</dbReference>
<dbReference type="RefSeq" id="WP_072693927.1">
    <property type="nucleotide sequence ID" value="NZ_FOSJ01000023.1"/>
</dbReference>
<evidence type="ECO:0000313" key="2">
    <source>
        <dbReference type="EMBL" id="SFK32558.1"/>
    </source>
</evidence>
<keyword evidence="2" id="KW-0808">Transferase</keyword>
<organism evidence="2 3">
    <name type="scientific">Marinilactibacillus piezotolerans</name>
    <dbReference type="NCBI Taxonomy" id="258723"/>
    <lineage>
        <taxon>Bacteria</taxon>
        <taxon>Bacillati</taxon>
        <taxon>Bacillota</taxon>
        <taxon>Bacilli</taxon>
        <taxon>Lactobacillales</taxon>
        <taxon>Carnobacteriaceae</taxon>
        <taxon>Marinilactibacillus</taxon>
    </lineage>
</organism>
<dbReference type="OrthoDB" id="9800872at2"/>
<dbReference type="SMART" id="SM00450">
    <property type="entry name" value="RHOD"/>
    <property type="match status" value="1"/>
</dbReference>
<dbReference type="Pfam" id="PF00581">
    <property type="entry name" value="Rhodanese"/>
    <property type="match status" value="1"/>
</dbReference>
<dbReference type="InterPro" id="IPR036873">
    <property type="entry name" value="Rhodanese-like_dom_sf"/>
</dbReference>
<keyword evidence="3" id="KW-1185">Reference proteome</keyword>
<accession>A0A1I3YL09</accession>
<reference evidence="3" key="1">
    <citation type="submission" date="2016-10" db="EMBL/GenBank/DDBJ databases">
        <authorList>
            <person name="Varghese N."/>
            <person name="Submissions S."/>
        </authorList>
    </citation>
    <scope>NUCLEOTIDE SEQUENCE [LARGE SCALE GENOMIC DNA]</scope>
    <source>
        <strain evidence="3">DSM 16108</strain>
    </source>
</reference>
<gene>
    <name evidence="2" type="ORF">SAMN04488569_102323</name>
</gene>
<dbReference type="PANTHER" id="PTHR43031:SF17">
    <property type="entry name" value="SULFURTRANSFERASE YTWF-RELATED"/>
    <property type="match status" value="1"/>
</dbReference>
<dbReference type="PANTHER" id="PTHR43031">
    <property type="entry name" value="FAD-DEPENDENT OXIDOREDUCTASE"/>
    <property type="match status" value="1"/>
</dbReference>
<proteinExistence type="predicted"/>
<protein>
    <submittedName>
        <fullName evidence="2">Rhodanese-related sulfurtransferase</fullName>
    </submittedName>
</protein>
<evidence type="ECO:0000259" key="1">
    <source>
        <dbReference type="PROSITE" id="PS50206"/>
    </source>
</evidence>